<dbReference type="EMBL" id="JBEPCU010000049">
    <property type="protein sequence ID" value="MER6976531.1"/>
    <property type="molecule type" value="Genomic_DNA"/>
</dbReference>
<dbReference type="GO" id="GO:0016787">
    <property type="term" value="F:hydrolase activity"/>
    <property type="evidence" value="ECO:0007669"/>
    <property type="project" value="UniProtKB-KW"/>
</dbReference>
<dbReference type="Proteomes" id="UP001458415">
    <property type="component" value="Unassembled WGS sequence"/>
</dbReference>
<dbReference type="Pfam" id="PF06259">
    <property type="entry name" value="Abhydrolase_8"/>
    <property type="match status" value="1"/>
</dbReference>
<evidence type="ECO:0000259" key="2">
    <source>
        <dbReference type="Pfam" id="PF06259"/>
    </source>
</evidence>
<protein>
    <submittedName>
        <fullName evidence="3">Alpha/beta hydrolase</fullName>
    </submittedName>
</protein>
<dbReference type="SUPFAM" id="SSF53474">
    <property type="entry name" value="alpha/beta-Hydrolases"/>
    <property type="match status" value="1"/>
</dbReference>
<evidence type="ECO:0000313" key="4">
    <source>
        <dbReference type="Proteomes" id="UP001458415"/>
    </source>
</evidence>
<reference evidence="3 4" key="1">
    <citation type="submission" date="2024-06" db="EMBL/GenBank/DDBJ databases">
        <title>The Natural Products Discovery Center: Release of the First 8490 Sequenced Strains for Exploring Actinobacteria Biosynthetic Diversity.</title>
        <authorList>
            <person name="Kalkreuter E."/>
            <person name="Kautsar S.A."/>
            <person name="Yang D."/>
            <person name="Bader C.D."/>
            <person name="Teijaro C.N."/>
            <person name="Fluegel L."/>
            <person name="Davis C.M."/>
            <person name="Simpson J.R."/>
            <person name="Lauterbach L."/>
            <person name="Steele A.D."/>
            <person name="Gui C."/>
            <person name="Meng S."/>
            <person name="Li G."/>
            <person name="Viehrig K."/>
            <person name="Ye F."/>
            <person name="Su P."/>
            <person name="Kiefer A.F."/>
            <person name="Nichols A."/>
            <person name="Cepeda A.J."/>
            <person name="Yan W."/>
            <person name="Fan B."/>
            <person name="Jiang Y."/>
            <person name="Adhikari A."/>
            <person name="Zheng C.-J."/>
            <person name="Schuster L."/>
            <person name="Cowan T.M."/>
            <person name="Smanski M.J."/>
            <person name="Chevrette M.G."/>
            <person name="De Carvalho L.P.S."/>
            <person name="Shen B."/>
        </authorList>
    </citation>
    <scope>NUCLEOTIDE SEQUENCE [LARGE SCALE GENOMIC DNA]</scope>
    <source>
        <strain evidence="3 4">NPDC000634</strain>
    </source>
</reference>
<organism evidence="3 4">
    <name type="scientific">Streptomyces carpinensis</name>
    <dbReference type="NCBI Taxonomy" id="66369"/>
    <lineage>
        <taxon>Bacteria</taxon>
        <taxon>Bacillati</taxon>
        <taxon>Actinomycetota</taxon>
        <taxon>Actinomycetes</taxon>
        <taxon>Kitasatosporales</taxon>
        <taxon>Streptomycetaceae</taxon>
        <taxon>Streptomyces</taxon>
    </lineage>
</organism>
<feature type="domain" description="DUF1023" evidence="2">
    <location>
        <begin position="350"/>
        <end position="515"/>
    </location>
</feature>
<sequence length="591" mass="63012">MPAWQQLRDAKFTEYEDAADGWGKVSNRADAARIRVDQEMAAPLRATQKGQARTSAEQDLTQLSRNYQYLHGECGLVRTALNGLASELSSAQKKLRQALQDAADLRFTVNEDGSVEYPRSAEAPMSPANGVAEPGAPVPLLPGAGEANGDPDKGKAEDIAERISQAVNTADEIDTRYAEILRELKAPAGLDVTDDMLMDEARDMGGVRKAVGTYVDKDGIPHGKSPADNKEWWDSLTEERREEYQTLYPAEIGALDGVPSAVRDSANRIVFGEAHAQVRHALAALGPEPPKTVVTAAGEIRNPEWTAWDAMGGGRFKDQLKGMDAVQARFDQTGVDGLPEAYLLGFDLKGDGHVILANGNPDTADNTAVYVPGTTSKLAGAGGDIGRMARTWKEANGMSPGGSTSTVTWIGYDAPQNILTDSPRPSYASHGAPILNDFLDGLQTAQGGPNASHTTVIGHSYGTTVIGVAAQEHHLAADDIVVAGSPGMLVGDASALGVGREHVWSEAAGSDPVPYIGRDFLGGWKWGVDTWHGVPYNAGYIQTIPSDEAFGAHRMDVDTSGHSGYWDEDSKGLKNQAAVVVGRYDKVQEEN</sequence>
<dbReference type="InterPro" id="IPR029058">
    <property type="entry name" value="AB_hydrolase_fold"/>
</dbReference>
<proteinExistence type="predicted"/>
<dbReference type="InterPro" id="IPR010427">
    <property type="entry name" value="DUF1023"/>
</dbReference>
<keyword evidence="4" id="KW-1185">Reference proteome</keyword>
<name>A0ABV1VY93_9ACTN</name>
<comment type="caution">
    <text evidence="3">The sequence shown here is derived from an EMBL/GenBank/DDBJ whole genome shotgun (WGS) entry which is preliminary data.</text>
</comment>
<keyword evidence="3" id="KW-0378">Hydrolase</keyword>
<dbReference type="RefSeq" id="WP_143668072.1">
    <property type="nucleotide sequence ID" value="NZ_MUBM01000129.1"/>
</dbReference>
<accession>A0ABV1VY93</accession>
<gene>
    <name evidence="3" type="ORF">ABT317_05665</name>
</gene>
<evidence type="ECO:0000256" key="1">
    <source>
        <dbReference type="SAM" id="MobiDB-lite"/>
    </source>
</evidence>
<evidence type="ECO:0000313" key="3">
    <source>
        <dbReference type="EMBL" id="MER6976531.1"/>
    </source>
</evidence>
<feature type="region of interest" description="Disordered" evidence="1">
    <location>
        <begin position="117"/>
        <end position="156"/>
    </location>
</feature>